<evidence type="ECO:0000259" key="9">
    <source>
        <dbReference type="PROSITE" id="PS50157"/>
    </source>
</evidence>
<dbReference type="AlphaFoldDB" id="C3XUT1"/>
<dbReference type="FunFam" id="3.30.160.60:FF:001732">
    <property type="entry name" value="Zgc:162936"/>
    <property type="match status" value="1"/>
</dbReference>
<evidence type="ECO:0000256" key="2">
    <source>
        <dbReference type="ARBA" id="ARBA00022723"/>
    </source>
</evidence>
<dbReference type="GO" id="GO:0045893">
    <property type="term" value="P:positive regulation of DNA-templated transcription"/>
    <property type="evidence" value="ECO:0007669"/>
    <property type="project" value="UniProtKB-ARBA"/>
</dbReference>
<proteinExistence type="predicted"/>
<feature type="domain" description="C2H2-type" evidence="9">
    <location>
        <begin position="178"/>
        <end position="205"/>
    </location>
</feature>
<evidence type="ECO:0000313" key="10">
    <source>
        <dbReference type="EMBL" id="EEN68156.1"/>
    </source>
</evidence>
<dbReference type="PANTHER" id="PTHR16515">
    <property type="entry name" value="PR DOMAIN ZINC FINGER PROTEIN"/>
    <property type="match status" value="1"/>
</dbReference>
<dbReference type="InParanoid" id="C3XUT1"/>
<evidence type="ECO:0000256" key="7">
    <source>
        <dbReference type="PROSITE-ProRule" id="PRU00042"/>
    </source>
</evidence>
<dbReference type="Gene3D" id="3.30.160.60">
    <property type="entry name" value="Classic Zinc Finger"/>
    <property type="match status" value="2"/>
</dbReference>
<feature type="compositionally biased region" description="Pro residues" evidence="8">
    <location>
        <begin position="61"/>
        <end position="71"/>
    </location>
</feature>
<accession>C3XUT1</accession>
<organism>
    <name type="scientific">Branchiostoma floridae</name>
    <name type="common">Florida lancelet</name>
    <name type="synonym">Amphioxus</name>
    <dbReference type="NCBI Taxonomy" id="7739"/>
    <lineage>
        <taxon>Eukaryota</taxon>
        <taxon>Metazoa</taxon>
        <taxon>Chordata</taxon>
        <taxon>Cephalochordata</taxon>
        <taxon>Leptocardii</taxon>
        <taxon>Amphioxiformes</taxon>
        <taxon>Branchiostomatidae</taxon>
        <taxon>Branchiostoma</taxon>
    </lineage>
</organism>
<keyword evidence="3" id="KW-0677">Repeat</keyword>
<dbReference type="GO" id="GO:0043565">
    <property type="term" value="F:sequence-specific DNA binding"/>
    <property type="evidence" value="ECO:0007669"/>
    <property type="project" value="UniProtKB-ARBA"/>
</dbReference>
<evidence type="ECO:0000256" key="4">
    <source>
        <dbReference type="ARBA" id="ARBA00022771"/>
    </source>
</evidence>
<dbReference type="PANTHER" id="PTHR16515:SF49">
    <property type="entry name" value="GASTRULA ZINC FINGER PROTEIN XLCGF49.1-LIKE-RELATED"/>
    <property type="match status" value="1"/>
</dbReference>
<keyword evidence="6" id="KW-0539">Nucleus</keyword>
<dbReference type="GO" id="GO:0005694">
    <property type="term" value="C:chromosome"/>
    <property type="evidence" value="ECO:0007669"/>
    <property type="project" value="UniProtKB-ARBA"/>
</dbReference>
<feature type="region of interest" description="Disordered" evidence="8">
    <location>
        <begin position="59"/>
        <end position="87"/>
    </location>
</feature>
<dbReference type="EMBL" id="GG666467">
    <property type="protein sequence ID" value="EEN68156.1"/>
    <property type="molecule type" value="Genomic_DNA"/>
</dbReference>
<evidence type="ECO:0000256" key="1">
    <source>
        <dbReference type="ARBA" id="ARBA00004123"/>
    </source>
</evidence>
<reference evidence="10" key="1">
    <citation type="journal article" date="2008" name="Nature">
        <title>The amphioxus genome and the evolution of the chordate karyotype.</title>
        <authorList>
            <consortium name="US DOE Joint Genome Institute (JGI-PGF)"/>
            <person name="Putnam N.H."/>
            <person name="Butts T."/>
            <person name="Ferrier D.E.K."/>
            <person name="Furlong R.F."/>
            <person name="Hellsten U."/>
            <person name="Kawashima T."/>
            <person name="Robinson-Rechavi M."/>
            <person name="Shoguchi E."/>
            <person name="Terry A."/>
            <person name="Yu J.-K."/>
            <person name="Benito-Gutierrez E.L."/>
            <person name="Dubchak I."/>
            <person name="Garcia-Fernandez J."/>
            <person name="Gibson-Brown J.J."/>
            <person name="Grigoriev I.V."/>
            <person name="Horton A.C."/>
            <person name="de Jong P.J."/>
            <person name="Jurka J."/>
            <person name="Kapitonov V.V."/>
            <person name="Kohara Y."/>
            <person name="Kuroki Y."/>
            <person name="Lindquist E."/>
            <person name="Lucas S."/>
            <person name="Osoegawa K."/>
            <person name="Pennacchio L.A."/>
            <person name="Salamov A.A."/>
            <person name="Satou Y."/>
            <person name="Sauka-Spengler T."/>
            <person name="Schmutz J."/>
            <person name="Shin-I T."/>
            <person name="Toyoda A."/>
            <person name="Bronner-Fraser M."/>
            <person name="Fujiyama A."/>
            <person name="Holland L.Z."/>
            <person name="Holland P.W.H."/>
            <person name="Satoh N."/>
            <person name="Rokhsar D.S."/>
        </authorList>
    </citation>
    <scope>NUCLEOTIDE SEQUENCE [LARGE SCALE GENOMIC DNA]</scope>
    <source>
        <strain evidence="10">S238N-H82</strain>
        <tissue evidence="10">Testes</tissue>
    </source>
</reference>
<sequence length="233" mass="26127">MAQFNVGAAKAAKIAKLVKQEVERDAFKFAGAIVNEVMLQELVFPSVQRRLRWYVMTRPQRPVPSPPPTPVPIQQDQAPPTPVPPVQTQAAVVPPVPGQLAQGVLQETKTSRVLSFLSGAPIEHHITCRDAELYAKLAEAKAGASRALVSIIAMGEGFCREEEQAVLNDWRINEAEIYRREHCGKSFGRRHTLVVDVRVHTRERPYSCEHCDKSFARKHILEAHECLEMSHQQ</sequence>
<evidence type="ECO:0000256" key="5">
    <source>
        <dbReference type="ARBA" id="ARBA00022833"/>
    </source>
</evidence>
<evidence type="ECO:0000256" key="3">
    <source>
        <dbReference type="ARBA" id="ARBA00022737"/>
    </source>
</evidence>
<dbReference type="eggNOG" id="KOG1721">
    <property type="taxonomic scope" value="Eukaryota"/>
</dbReference>
<dbReference type="SUPFAM" id="SSF57667">
    <property type="entry name" value="beta-beta-alpha zinc fingers"/>
    <property type="match status" value="1"/>
</dbReference>
<evidence type="ECO:0000256" key="8">
    <source>
        <dbReference type="SAM" id="MobiDB-lite"/>
    </source>
</evidence>
<dbReference type="GO" id="GO:0008270">
    <property type="term" value="F:zinc ion binding"/>
    <property type="evidence" value="ECO:0007669"/>
    <property type="project" value="UniProtKB-KW"/>
</dbReference>
<keyword evidence="4 7" id="KW-0863">Zinc-finger</keyword>
<comment type="subcellular location">
    <subcellularLocation>
        <location evidence="1">Nucleus</location>
    </subcellularLocation>
</comment>
<name>C3XUT1_BRAFL</name>
<dbReference type="InterPro" id="IPR013087">
    <property type="entry name" value="Znf_C2H2_type"/>
</dbReference>
<dbReference type="PROSITE" id="PS50157">
    <property type="entry name" value="ZINC_FINGER_C2H2_2"/>
    <property type="match status" value="2"/>
</dbReference>
<feature type="domain" description="C2H2-type" evidence="9">
    <location>
        <begin position="206"/>
        <end position="233"/>
    </location>
</feature>
<gene>
    <name evidence="10" type="ORF">BRAFLDRAFT_88886</name>
</gene>
<dbReference type="InterPro" id="IPR036236">
    <property type="entry name" value="Znf_C2H2_sf"/>
</dbReference>
<dbReference type="InterPro" id="IPR050331">
    <property type="entry name" value="Zinc_finger"/>
</dbReference>
<keyword evidence="2" id="KW-0479">Metal-binding</keyword>
<evidence type="ECO:0000256" key="6">
    <source>
        <dbReference type="ARBA" id="ARBA00023242"/>
    </source>
</evidence>
<dbReference type="GO" id="GO:0005634">
    <property type="term" value="C:nucleus"/>
    <property type="evidence" value="ECO:0007669"/>
    <property type="project" value="UniProtKB-SubCell"/>
</dbReference>
<protein>
    <recommendedName>
        <fullName evidence="9">C2H2-type domain-containing protein</fullName>
    </recommendedName>
</protein>
<keyword evidence="5" id="KW-0862">Zinc</keyword>